<name>A0A858PZ79_9RICK</name>
<evidence type="ECO:0000256" key="2">
    <source>
        <dbReference type="ARBA" id="ARBA00010566"/>
    </source>
</evidence>
<dbReference type="NCBIfam" id="TIGR01798">
    <property type="entry name" value="cit_synth_I"/>
    <property type="match status" value="1"/>
</dbReference>
<keyword evidence="5 8" id="KW-0808">Transferase</keyword>
<dbReference type="UniPathway" id="UPA00223">
    <property type="reaction ID" value="UER00717"/>
</dbReference>
<dbReference type="PRINTS" id="PR00143">
    <property type="entry name" value="CITRTSNTHASE"/>
</dbReference>
<dbReference type="InterPro" id="IPR016142">
    <property type="entry name" value="Citrate_synth-like_lrg_a-sub"/>
</dbReference>
<dbReference type="Gene3D" id="1.10.230.10">
    <property type="entry name" value="Cytochrome P450-Terp, domain 2"/>
    <property type="match status" value="1"/>
</dbReference>
<dbReference type="GO" id="GO:0005737">
    <property type="term" value="C:cytoplasm"/>
    <property type="evidence" value="ECO:0007669"/>
    <property type="project" value="InterPro"/>
</dbReference>
<dbReference type="Gene3D" id="1.10.580.10">
    <property type="entry name" value="Citrate Synthase, domain 1"/>
    <property type="match status" value="1"/>
</dbReference>
<protein>
    <recommendedName>
        <fullName evidence="3 7">Citrate synthase</fullName>
    </recommendedName>
</protein>
<evidence type="ECO:0000256" key="10">
    <source>
        <dbReference type="RuleBase" id="RU003370"/>
    </source>
</evidence>
<evidence type="ECO:0000256" key="4">
    <source>
        <dbReference type="ARBA" id="ARBA00022532"/>
    </source>
</evidence>
<comment type="pathway">
    <text evidence="1 10">Carbohydrate metabolism; tricarboxylic acid cycle; isocitrate from oxaloacetate: step 1/2.</text>
</comment>
<evidence type="ECO:0000256" key="8">
    <source>
        <dbReference type="PIRNR" id="PIRNR001369"/>
    </source>
</evidence>
<dbReference type="RefSeq" id="WP_169193448.1">
    <property type="nucleotide sequence ID" value="NZ_CP046391.1"/>
</dbReference>
<dbReference type="PANTHER" id="PTHR42871">
    <property type="entry name" value="CITRATE SYNTHASE"/>
    <property type="match status" value="1"/>
</dbReference>
<reference evidence="12 13" key="1">
    <citation type="journal article" date="2020" name="Pathogens">
        <title>First Whole Genome Sequence of Anaplasma platys, an Obligate Intracellular Rickettsial Pathogen of Dogs.</title>
        <authorList>
            <person name="Llanes A."/>
            <person name="Rajeev S."/>
        </authorList>
    </citation>
    <scope>NUCLEOTIDE SEQUENCE [LARGE SCALE GENOMIC DNA]</scope>
    <source>
        <strain evidence="12 13">S3</strain>
    </source>
</reference>
<sequence length="411" mass="44784">MKENAVLMCGDKKVSLPMLSGTDGIQLIDITTLYRDHKVLTYDPGFMSTAACSSEITFIDGEKGILRHRGLDIADLIGIKGGFCSVAHLLLYGVLPSDTVFEQFSAAIGAQHALSSDVLGVISSFRRDAHPMAILMACFSTLAAKYHGDNRGNEELAVLAIAQVPSLVAAIYRHRMGLELVSPDPSLSYTGNFVKMMFGALEKTRADAIEEALDAIFIMHADHEQNASTATVRMAGSAGTELFACLAAGTATLWGPAHGGANEAVIRMLESIGSPDKVEEFIGFVKDNNSKVRLMGFGHRVYKSYDPRAKILGQISRSVLDNLGCSDELLGVAEELERCALQDEYFVERKLYPNVDFYSGIVLRAMGVPVEMYTTFFALARTAGWVSQWCELLRGSESLKICRPRQLYAGK</sequence>
<dbReference type="InterPro" id="IPR002020">
    <property type="entry name" value="Citrate_synthase"/>
</dbReference>
<dbReference type="EMBL" id="CP046391">
    <property type="protein sequence ID" value="QJC27848.1"/>
    <property type="molecule type" value="Genomic_DNA"/>
</dbReference>
<evidence type="ECO:0000256" key="6">
    <source>
        <dbReference type="ARBA" id="ARBA00049288"/>
    </source>
</evidence>
<keyword evidence="4 10" id="KW-0816">Tricarboxylic acid cycle</keyword>
<dbReference type="GO" id="GO:0006099">
    <property type="term" value="P:tricarboxylic acid cycle"/>
    <property type="evidence" value="ECO:0007669"/>
    <property type="project" value="UniProtKB-UniRule"/>
</dbReference>
<dbReference type="SUPFAM" id="SSF48256">
    <property type="entry name" value="Citrate synthase"/>
    <property type="match status" value="1"/>
</dbReference>
<evidence type="ECO:0000313" key="13">
    <source>
        <dbReference type="Proteomes" id="UP000500930"/>
    </source>
</evidence>
<keyword evidence="13" id="KW-1185">Reference proteome</keyword>
<comment type="catalytic activity">
    <reaction evidence="6 10">
        <text>oxaloacetate + acetyl-CoA + H2O = citrate + CoA + H(+)</text>
        <dbReference type="Rhea" id="RHEA:16845"/>
        <dbReference type="ChEBI" id="CHEBI:15377"/>
        <dbReference type="ChEBI" id="CHEBI:15378"/>
        <dbReference type="ChEBI" id="CHEBI:16452"/>
        <dbReference type="ChEBI" id="CHEBI:16947"/>
        <dbReference type="ChEBI" id="CHEBI:57287"/>
        <dbReference type="ChEBI" id="CHEBI:57288"/>
        <dbReference type="EC" id="2.3.3.16"/>
    </reaction>
</comment>
<dbReference type="InterPro" id="IPR010953">
    <property type="entry name" value="Citrate_synthase_typ-I"/>
</dbReference>
<evidence type="ECO:0000256" key="5">
    <source>
        <dbReference type="ARBA" id="ARBA00022679"/>
    </source>
</evidence>
<dbReference type="GO" id="GO:0036440">
    <property type="term" value="F:citrate synthase activity"/>
    <property type="evidence" value="ECO:0007669"/>
    <property type="project" value="UniProtKB-EC"/>
</dbReference>
<dbReference type="Pfam" id="PF00285">
    <property type="entry name" value="Citrate_synt"/>
    <property type="match status" value="1"/>
</dbReference>
<feature type="active site" evidence="9">
    <location>
        <position position="356"/>
    </location>
</feature>
<proteinExistence type="inferred from homology"/>
<evidence type="ECO:0000256" key="7">
    <source>
        <dbReference type="NCBIfam" id="TIGR01798"/>
    </source>
</evidence>
<dbReference type="FunFam" id="1.10.230.10:FF:000002">
    <property type="entry name" value="Citrate synthase"/>
    <property type="match status" value="1"/>
</dbReference>
<organism evidence="12 13">
    <name type="scientific">Anaplasma platys</name>
    <dbReference type="NCBI Taxonomy" id="949"/>
    <lineage>
        <taxon>Bacteria</taxon>
        <taxon>Pseudomonadati</taxon>
        <taxon>Pseudomonadota</taxon>
        <taxon>Alphaproteobacteria</taxon>
        <taxon>Rickettsiales</taxon>
        <taxon>Anaplasmataceae</taxon>
        <taxon>Anaplasma</taxon>
    </lineage>
</organism>
<dbReference type="InterPro" id="IPR016143">
    <property type="entry name" value="Citrate_synth-like_sm_a-sub"/>
</dbReference>
<evidence type="ECO:0000256" key="11">
    <source>
        <dbReference type="RuleBase" id="RU003406"/>
    </source>
</evidence>
<dbReference type="Gene3D" id="2.20.28.60">
    <property type="match status" value="1"/>
</dbReference>
<dbReference type="Proteomes" id="UP000500930">
    <property type="component" value="Chromosome"/>
</dbReference>
<evidence type="ECO:0000256" key="9">
    <source>
        <dbReference type="PIRSR" id="PIRSR001369-1"/>
    </source>
</evidence>
<accession>A0A858PZ79</accession>
<dbReference type="AlphaFoldDB" id="A0A858PZ79"/>
<comment type="similarity">
    <text evidence="2 8 11">Belongs to the citrate synthase family.</text>
</comment>
<dbReference type="InterPro" id="IPR024176">
    <property type="entry name" value="Citrate_synthase_bac-typ"/>
</dbReference>
<dbReference type="PIRSF" id="PIRSF001369">
    <property type="entry name" value="Citrate_synth"/>
    <property type="match status" value="1"/>
</dbReference>
<dbReference type="PANTHER" id="PTHR42871:SF1">
    <property type="entry name" value="CITRATE SYNTHASE"/>
    <property type="match status" value="1"/>
</dbReference>
<evidence type="ECO:0000256" key="3">
    <source>
        <dbReference type="ARBA" id="ARBA00022134"/>
    </source>
</evidence>
<feature type="active site" evidence="9">
    <location>
        <position position="299"/>
    </location>
</feature>
<dbReference type="InterPro" id="IPR036969">
    <property type="entry name" value="Citrate_synthase_sf"/>
</dbReference>
<evidence type="ECO:0000256" key="1">
    <source>
        <dbReference type="ARBA" id="ARBA00004751"/>
    </source>
</evidence>
<dbReference type="NCBIfam" id="NF004126">
    <property type="entry name" value="PRK05614.1"/>
    <property type="match status" value="1"/>
</dbReference>
<evidence type="ECO:0000313" key="12">
    <source>
        <dbReference type="EMBL" id="QJC27848.1"/>
    </source>
</evidence>
<dbReference type="KEGG" id="aplt:ANPL_04000"/>
<dbReference type="InterPro" id="IPR019810">
    <property type="entry name" value="Citrate_synthase_AS"/>
</dbReference>
<gene>
    <name evidence="12" type="primary">gltA</name>
    <name evidence="12" type="ORF">ANPL_04000</name>
</gene>
<dbReference type="PROSITE" id="PS00480">
    <property type="entry name" value="CITRATE_SYNTHASE"/>
    <property type="match status" value="1"/>
</dbReference>